<name>A0ABT8CSS0_9FLAO</name>
<accession>A0ABT8CSS0</accession>
<sequence length="119" mass="13751">MIKNPETKVKNIRELKNLTQDYMASQLKLSVRAYSKIESGETQLTISRLNEISEILNVSPIEILGFNEKNIFNIQNSTGNNGYNLVNYSDKMISQYEETIAFLKEQNRVLMSIIEKMKN</sequence>
<dbReference type="InterPro" id="IPR001387">
    <property type="entry name" value="Cro/C1-type_HTH"/>
</dbReference>
<keyword evidence="1" id="KW-0238">DNA-binding</keyword>
<evidence type="ECO:0000259" key="2">
    <source>
        <dbReference type="PROSITE" id="PS50943"/>
    </source>
</evidence>
<dbReference type="RefSeq" id="WP_290363527.1">
    <property type="nucleotide sequence ID" value="NZ_JAUFQU010000001.1"/>
</dbReference>
<proteinExistence type="predicted"/>
<dbReference type="CDD" id="cd00093">
    <property type="entry name" value="HTH_XRE"/>
    <property type="match status" value="1"/>
</dbReference>
<dbReference type="SUPFAM" id="SSF47413">
    <property type="entry name" value="lambda repressor-like DNA-binding domains"/>
    <property type="match status" value="1"/>
</dbReference>
<dbReference type="Gene3D" id="1.10.260.40">
    <property type="entry name" value="lambda repressor-like DNA-binding domains"/>
    <property type="match status" value="1"/>
</dbReference>
<organism evidence="3 4">
    <name type="scientific">Paenimyroides ceti</name>
    <dbReference type="NCBI Taxonomy" id="395087"/>
    <lineage>
        <taxon>Bacteria</taxon>
        <taxon>Pseudomonadati</taxon>
        <taxon>Bacteroidota</taxon>
        <taxon>Flavobacteriia</taxon>
        <taxon>Flavobacteriales</taxon>
        <taxon>Flavobacteriaceae</taxon>
        <taxon>Paenimyroides</taxon>
    </lineage>
</organism>
<dbReference type="PANTHER" id="PTHR46558:SF11">
    <property type="entry name" value="HTH-TYPE TRANSCRIPTIONAL REGULATOR XRE"/>
    <property type="match status" value="1"/>
</dbReference>
<evidence type="ECO:0000256" key="1">
    <source>
        <dbReference type="ARBA" id="ARBA00023125"/>
    </source>
</evidence>
<dbReference type="PANTHER" id="PTHR46558">
    <property type="entry name" value="TRACRIPTIONAL REGULATORY PROTEIN-RELATED-RELATED"/>
    <property type="match status" value="1"/>
</dbReference>
<evidence type="ECO:0000313" key="3">
    <source>
        <dbReference type="EMBL" id="MDN3707554.1"/>
    </source>
</evidence>
<evidence type="ECO:0000313" key="4">
    <source>
        <dbReference type="Proteomes" id="UP001242368"/>
    </source>
</evidence>
<keyword evidence="4" id="KW-1185">Reference proteome</keyword>
<dbReference type="EMBL" id="JAUFQU010000001">
    <property type="protein sequence ID" value="MDN3707554.1"/>
    <property type="molecule type" value="Genomic_DNA"/>
</dbReference>
<dbReference type="Proteomes" id="UP001242368">
    <property type="component" value="Unassembled WGS sequence"/>
</dbReference>
<reference evidence="4" key="1">
    <citation type="journal article" date="2019" name="Int. J. Syst. Evol. Microbiol.">
        <title>The Global Catalogue of Microorganisms (GCM) 10K type strain sequencing project: providing services to taxonomists for standard genome sequencing and annotation.</title>
        <authorList>
            <consortium name="The Broad Institute Genomics Platform"/>
            <consortium name="The Broad Institute Genome Sequencing Center for Infectious Disease"/>
            <person name="Wu L."/>
            <person name="Ma J."/>
        </authorList>
    </citation>
    <scope>NUCLEOTIDE SEQUENCE [LARGE SCALE GENOMIC DNA]</scope>
    <source>
        <strain evidence="4">CECT 7184</strain>
    </source>
</reference>
<dbReference type="Pfam" id="PF01381">
    <property type="entry name" value="HTH_3"/>
    <property type="match status" value="1"/>
</dbReference>
<dbReference type="InterPro" id="IPR010982">
    <property type="entry name" value="Lambda_DNA-bd_dom_sf"/>
</dbReference>
<dbReference type="SMART" id="SM00530">
    <property type="entry name" value="HTH_XRE"/>
    <property type="match status" value="1"/>
</dbReference>
<protein>
    <submittedName>
        <fullName evidence="3">Helix-turn-helix transcriptional regulator</fullName>
    </submittedName>
</protein>
<comment type="caution">
    <text evidence="3">The sequence shown here is derived from an EMBL/GenBank/DDBJ whole genome shotgun (WGS) entry which is preliminary data.</text>
</comment>
<gene>
    <name evidence="3" type="ORF">QW060_10460</name>
</gene>
<feature type="domain" description="HTH cro/C1-type" evidence="2">
    <location>
        <begin position="9"/>
        <end position="63"/>
    </location>
</feature>
<dbReference type="PROSITE" id="PS50943">
    <property type="entry name" value="HTH_CROC1"/>
    <property type="match status" value="1"/>
</dbReference>